<protein>
    <submittedName>
        <fullName evidence="1">Uncharacterized protein</fullName>
    </submittedName>
</protein>
<evidence type="ECO:0000313" key="1">
    <source>
        <dbReference type="EMBL" id="MEJ5094145.1"/>
    </source>
</evidence>
<sequence>MIDAAEERIFAARATTIEGVLAKLRLAFRGNVGQAWSDRAIADTSHVVFRDGLASSDWYTRLLWGAIDDLAKLGGVDLASMVADGGPNITPPVARAATVEPSAAGVARLSGKNGAGLRNILNERNAELGRLGEPDLTDEERNVVCGRMNALEERLFDTPAATSPDVMTKLLLIAQIVEEGFEPAQELATKALAEARKLGLAEPAQPWVDAA</sequence>
<dbReference type="RefSeq" id="WP_204991323.1">
    <property type="nucleotide sequence ID" value="NZ_JBBGZA010000001.1"/>
</dbReference>
<organism evidence="1 2">
    <name type="scientific">Sphingomonas molluscorum</name>
    <dbReference type="NCBI Taxonomy" id="418184"/>
    <lineage>
        <taxon>Bacteria</taxon>
        <taxon>Pseudomonadati</taxon>
        <taxon>Pseudomonadota</taxon>
        <taxon>Alphaproteobacteria</taxon>
        <taxon>Sphingomonadales</taxon>
        <taxon>Sphingomonadaceae</taxon>
        <taxon>Sphingomonas</taxon>
    </lineage>
</organism>
<dbReference type="Proteomes" id="UP001380365">
    <property type="component" value="Unassembled WGS sequence"/>
</dbReference>
<accession>A0ABU8Q334</accession>
<gene>
    <name evidence="1" type="ORF">WH159_06285</name>
</gene>
<keyword evidence="2" id="KW-1185">Reference proteome</keyword>
<comment type="caution">
    <text evidence="1">The sequence shown here is derived from an EMBL/GenBank/DDBJ whole genome shotgun (WGS) entry which is preliminary data.</text>
</comment>
<name>A0ABU8Q334_9SPHN</name>
<reference evidence="1 2" key="1">
    <citation type="submission" date="2023-12" db="EMBL/GenBank/DDBJ databases">
        <title>Gut-associated functions are favored during microbiome assembly across C. elegans life.</title>
        <authorList>
            <person name="Zimmermann J."/>
        </authorList>
    </citation>
    <scope>NUCLEOTIDE SEQUENCE [LARGE SCALE GENOMIC DNA]</scope>
    <source>
        <strain evidence="1 2">JUb134</strain>
    </source>
</reference>
<evidence type="ECO:0000313" key="2">
    <source>
        <dbReference type="Proteomes" id="UP001380365"/>
    </source>
</evidence>
<dbReference type="EMBL" id="JBBGZA010000001">
    <property type="protein sequence ID" value="MEJ5094145.1"/>
    <property type="molecule type" value="Genomic_DNA"/>
</dbReference>
<proteinExistence type="predicted"/>